<evidence type="ECO:0000313" key="3">
    <source>
        <dbReference type="EMBL" id="GFQ80334.1"/>
    </source>
</evidence>
<dbReference type="InterPro" id="IPR000467">
    <property type="entry name" value="G_patch_dom"/>
</dbReference>
<feature type="region of interest" description="Disordered" evidence="1">
    <location>
        <begin position="208"/>
        <end position="240"/>
    </location>
</feature>
<dbReference type="GO" id="GO:0005730">
    <property type="term" value="C:nucleolus"/>
    <property type="evidence" value="ECO:0007669"/>
    <property type="project" value="TreeGrafter"/>
</dbReference>
<dbReference type="AlphaFoldDB" id="A0A8X6H5U9"/>
<feature type="compositionally biased region" description="Basic and acidic residues" evidence="1">
    <location>
        <begin position="208"/>
        <end position="225"/>
    </location>
</feature>
<feature type="compositionally biased region" description="Basic and acidic residues" evidence="1">
    <location>
        <begin position="287"/>
        <end position="305"/>
    </location>
</feature>
<sequence>MTTVKIGRIGSFDFNPRGNLWMKDESGFGHKLLSKMGWSKGKGLGKNENGITESLKVKSKVGHKGVGWEENLPFGMDTHDFDSVLEDLNKKFQKSNGDKVKTNDNSISIEKRSHQFKNRLHYQKFIKGKDVSRYSDKDMDGIFISKTLKSEAKSVPEETTPTSVSNHSDDVSSDDLIAFKSELNMTDYFAHKLKNKFGKLSEANISSKEEPKCIDTDKKSSEREATRKKRKKELKNTKKTKEIRLSEPEIIDNTKTNLSSEEALDRDIVEECSLKISKLSEANISSKEEPKCIDTARKSTESEATRKKRKKLKNSKKTKERLSEPEIIDNIKANLSSEEVLDGNIVEECSSKISKISKVNISFKEEPKCMDTDRKSTESEATVKKRKIELKDTKETKKIRLSEPEIIDNTKTDLSSEELVGDIVEECSSKISNNKSLKKTELSDKKSKNVLQRTIQVLKSCLKNKSKNSGKFWLNNQTKNVSFNDNISYKIIEDDFAELDIKPSKDESSETFEELLNSSDSDTEDEEELLNLSSDSETTEDDEELLNFSSDSEITEDEEETRETKSCGLIDSNSISNKLDEDELLNDSSQCGPLKNSLPNDAEEDVEERPGCFDLPKSDNSNYNSWLESQRIAIKMKIYQKSLKKFKKHPVLRGTNLLEIKGYGNWGF</sequence>
<proteinExistence type="predicted"/>
<dbReference type="PANTHER" id="PTHR23149">
    <property type="entry name" value="G PATCH DOMAIN CONTAINING PROTEIN"/>
    <property type="match status" value="1"/>
</dbReference>
<reference evidence="3" key="1">
    <citation type="submission" date="2020-07" db="EMBL/GenBank/DDBJ databases">
        <title>Multicomponent nature underlies the extraordinary mechanical properties of spider dragline silk.</title>
        <authorList>
            <person name="Kono N."/>
            <person name="Nakamura H."/>
            <person name="Mori M."/>
            <person name="Yoshida Y."/>
            <person name="Ohtoshi R."/>
            <person name="Malay A.D."/>
            <person name="Moran D.A.P."/>
            <person name="Tomita M."/>
            <person name="Numata K."/>
            <person name="Arakawa K."/>
        </authorList>
    </citation>
    <scope>NUCLEOTIDE SEQUENCE</scope>
</reference>
<evidence type="ECO:0000259" key="2">
    <source>
        <dbReference type="PROSITE" id="PS50174"/>
    </source>
</evidence>
<gene>
    <name evidence="3" type="primary">Pinx1</name>
    <name evidence="3" type="ORF">TNCT_146751</name>
</gene>
<feature type="region of interest" description="Disordered" evidence="1">
    <location>
        <begin position="150"/>
        <end position="169"/>
    </location>
</feature>
<feature type="compositionally biased region" description="Basic residues" evidence="1">
    <location>
        <begin position="306"/>
        <end position="319"/>
    </location>
</feature>
<keyword evidence="4" id="KW-1185">Reference proteome</keyword>
<dbReference type="Proteomes" id="UP000887116">
    <property type="component" value="Unassembled WGS sequence"/>
</dbReference>
<dbReference type="GO" id="GO:0003676">
    <property type="term" value="F:nucleic acid binding"/>
    <property type="evidence" value="ECO:0007669"/>
    <property type="project" value="InterPro"/>
</dbReference>
<feature type="domain" description="G-patch" evidence="2">
    <location>
        <begin position="25"/>
        <end position="71"/>
    </location>
</feature>
<dbReference type="Pfam" id="PF01585">
    <property type="entry name" value="G-patch"/>
    <property type="match status" value="1"/>
</dbReference>
<dbReference type="GO" id="GO:0010521">
    <property type="term" value="F:telomerase inhibitor activity"/>
    <property type="evidence" value="ECO:0007669"/>
    <property type="project" value="TreeGrafter"/>
</dbReference>
<dbReference type="InterPro" id="IPR050656">
    <property type="entry name" value="PINX1"/>
</dbReference>
<name>A0A8X6H5U9_TRICU</name>
<accession>A0A8X6H5U9</accession>
<comment type="caution">
    <text evidence="3">The sequence shown here is derived from an EMBL/GenBank/DDBJ whole genome shotgun (WGS) entry which is preliminary data.</text>
</comment>
<organism evidence="3 4">
    <name type="scientific">Trichonephila clavata</name>
    <name type="common">Joro spider</name>
    <name type="synonym">Nephila clavata</name>
    <dbReference type="NCBI Taxonomy" id="2740835"/>
    <lineage>
        <taxon>Eukaryota</taxon>
        <taxon>Metazoa</taxon>
        <taxon>Ecdysozoa</taxon>
        <taxon>Arthropoda</taxon>
        <taxon>Chelicerata</taxon>
        <taxon>Arachnida</taxon>
        <taxon>Araneae</taxon>
        <taxon>Araneomorphae</taxon>
        <taxon>Entelegynae</taxon>
        <taxon>Araneoidea</taxon>
        <taxon>Nephilidae</taxon>
        <taxon>Trichonephila</taxon>
    </lineage>
</organism>
<feature type="region of interest" description="Disordered" evidence="1">
    <location>
        <begin position="503"/>
        <end position="572"/>
    </location>
</feature>
<feature type="region of interest" description="Disordered" evidence="1">
    <location>
        <begin position="584"/>
        <end position="616"/>
    </location>
</feature>
<dbReference type="OrthoDB" id="29523at2759"/>
<dbReference type="PROSITE" id="PS50174">
    <property type="entry name" value="G_PATCH"/>
    <property type="match status" value="1"/>
</dbReference>
<evidence type="ECO:0000256" key="1">
    <source>
        <dbReference type="SAM" id="MobiDB-lite"/>
    </source>
</evidence>
<evidence type="ECO:0000313" key="4">
    <source>
        <dbReference type="Proteomes" id="UP000887116"/>
    </source>
</evidence>
<feature type="region of interest" description="Disordered" evidence="1">
    <location>
        <begin position="287"/>
        <end position="321"/>
    </location>
</feature>
<dbReference type="EMBL" id="BMAO01032175">
    <property type="protein sequence ID" value="GFQ80334.1"/>
    <property type="molecule type" value="Genomic_DNA"/>
</dbReference>
<dbReference type="PANTHER" id="PTHR23149:SF27">
    <property type="entry name" value="PIN2_TERF1-INTERACTING TELOMERASE INHIBITOR 1"/>
    <property type="match status" value="1"/>
</dbReference>
<protein>
    <recommendedName>
        <fullName evidence="2">G-patch domain-containing protein</fullName>
    </recommendedName>
</protein>
<dbReference type="SMART" id="SM00443">
    <property type="entry name" value="G_patch"/>
    <property type="match status" value="1"/>
</dbReference>